<organism evidence="2 3">
    <name type="scientific">Purpureocillium lilacinum</name>
    <name type="common">Paecilomyces lilacinus</name>
    <dbReference type="NCBI Taxonomy" id="33203"/>
    <lineage>
        <taxon>Eukaryota</taxon>
        <taxon>Fungi</taxon>
        <taxon>Dikarya</taxon>
        <taxon>Ascomycota</taxon>
        <taxon>Pezizomycotina</taxon>
        <taxon>Sordariomycetes</taxon>
        <taxon>Hypocreomycetidae</taxon>
        <taxon>Hypocreales</taxon>
        <taxon>Ophiocordycipitaceae</taxon>
        <taxon>Purpureocillium</taxon>
    </lineage>
</organism>
<sequence length="1060" mass="113913">MAQGASRRIPERKYGVSEGDPWKAQQGWRLPGAAKLGIGGGGRVRNLGLLSTVEDVLSPISRADASWTGWKAGWLCRRRTGLQAGACVAGDEGSAAAASVLRIKTGCLSASIDQQIRWKRGTAQVRESSRALLRQQEREAGVEGFESIRACLACPRKVLLFKALAAPSTQVLGACSLHLRLFDESLPPHSMASTRALADVVPGRMSASGWALAPLSACPMQRHLDAGTGNMDREPGLCDATQRPGGERHCNVGSSTACSARARWGWQPPPAAWLVSPVRPRRPPPEATILGAHTGDGGLGGTHSGSPQIKVGCRARQRLAHTRRYGIRARFWTTPHPQPLAAMAVIHAPHRHDAAGPLPTEAPFDEAVGGECCAAIDKPLQKGIAPSAGLGFLRAARLLLRDSSSSAPGETRRSSPIPPSRLAAQSFQVLPARRVISQVQVLTRAHLLSGAVNGMDPRPAPHLVRLCPPPDAFYPALPYLWAAAAPQCAPNTCIQALDGGGEAIPDAQPGAIMTWRCFLCCLAMHHHRPTHASCRSDPSLRPLSLPPAAAHPSTLPSHPPFAPAILHPSITHRPPIHPPRRGVTAVPALGHLGRPVTIPIHIHIHAGCFVPISSVSLFAAADPRDNHHPPSPVASSEEPAEDPRALSCAASAPAVVVLCPIVPAPSPSPCAFAMLDTWRSIQIAAPRRLRSAPIIHPSAGSCTYYSVPGTETCFTPSPCPHVEPPAMSSTTTTASTTVSRRDAASSPSSAPDATSSSVSLPSDKEIWPAAASMPDPDPIKVVPPPWTLNGDVYCISWWTSGAAARKLPKHAYSPLEAGTDFANPPGSHPVGGLSMIQIIRYRDSPVGPYDELLVVPGSFDWSRDGPDGRREVGRNPRITRIYVSQKHTCYNGRVNWNCPKHLARFDWDYGPNDSVSVKVYPHDTTDDITESKPSPLPFFQATFKPVSYVPSFPFATRWANYFGFETTLAMPPVPQGEGSQGELPSTDVWCKVIPLQYSRTTRAGWFDMSMRDEKGELIGEYENFWPGMGRWQLGVKMENAELSFDHATETWKPMKSRAHL</sequence>
<evidence type="ECO:0000256" key="1">
    <source>
        <dbReference type="SAM" id="MobiDB-lite"/>
    </source>
</evidence>
<evidence type="ECO:0000313" key="2">
    <source>
        <dbReference type="EMBL" id="PWI71341.1"/>
    </source>
</evidence>
<dbReference type="InterPro" id="IPR023375">
    <property type="entry name" value="ADC_dom_sf"/>
</dbReference>
<feature type="region of interest" description="Disordered" evidence="1">
    <location>
        <begin position="623"/>
        <end position="645"/>
    </location>
</feature>
<feature type="compositionally biased region" description="Low complexity" evidence="1">
    <location>
        <begin position="728"/>
        <end position="759"/>
    </location>
</feature>
<dbReference type="AlphaFoldDB" id="A0A2U3EA16"/>
<dbReference type="PANTHER" id="PTHR40518:SF1">
    <property type="entry name" value="ACETOACETATE DECARBOXYLASE"/>
    <property type="match status" value="1"/>
</dbReference>
<proteinExistence type="predicted"/>
<dbReference type="Gene3D" id="2.40.400.10">
    <property type="entry name" value="Acetoacetate decarboxylase-like"/>
    <property type="match status" value="1"/>
</dbReference>
<dbReference type="SUPFAM" id="SSF160104">
    <property type="entry name" value="Acetoacetate decarboxylase-like"/>
    <property type="match status" value="1"/>
</dbReference>
<name>A0A2U3EA16_PURLI</name>
<dbReference type="PANTHER" id="PTHR40518">
    <property type="entry name" value="ACETOACETATE DECARBOXYLASE"/>
    <property type="match status" value="1"/>
</dbReference>
<feature type="region of interest" description="Disordered" evidence="1">
    <location>
        <begin position="724"/>
        <end position="761"/>
    </location>
</feature>
<dbReference type="Proteomes" id="UP000245956">
    <property type="component" value="Unassembled WGS sequence"/>
</dbReference>
<dbReference type="EMBL" id="LCWV01000007">
    <property type="protein sequence ID" value="PWI71341.1"/>
    <property type="molecule type" value="Genomic_DNA"/>
</dbReference>
<comment type="caution">
    <text evidence="2">The sequence shown here is derived from an EMBL/GenBank/DDBJ whole genome shotgun (WGS) entry which is preliminary data.</text>
</comment>
<gene>
    <name evidence="2" type="ORF">PCL_11435</name>
</gene>
<evidence type="ECO:0000313" key="3">
    <source>
        <dbReference type="Proteomes" id="UP000245956"/>
    </source>
</evidence>
<protein>
    <submittedName>
        <fullName evidence="2">Uncharacterized protein</fullName>
    </submittedName>
</protein>
<reference evidence="2 3" key="1">
    <citation type="journal article" date="2016" name="Front. Microbiol.">
        <title>Genome and transcriptome sequences reveal the specific parasitism of the nematophagous Purpureocillium lilacinum 36-1.</title>
        <authorList>
            <person name="Xie J."/>
            <person name="Li S."/>
            <person name="Mo C."/>
            <person name="Xiao X."/>
            <person name="Peng D."/>
            <person name="Wang G."/>
            <person name="Xiao Y."/>
        </authorList>
    </citation>
    <scope>NUCLEOTIDE SEQUENCE [LARGE SCALE GENOMIC DNA]</scope>
    <source>
        <strain evidence="2 3">36-1</strain>
    </source>
</reference>
<accession>A0A2U3EA16</accession>
<feature type="region of interest" description="Disordered" evidence="1">
    <location>
        <begin position="1"/>
        <end position="20"/>
    </location>
</feature>